<feature type="non-terminal residue" evidence="8">
    <location>
        <position position="56"/>
    </location>
</feature>
<evidence type="ECO:0000256" key="6">
    <source>
        <dbReference type="ARBA" id="ARBA00022918"/>
    </source>
</evidence>
<keyword evidence="3" id="KW-0540">Nuclease</keyword>
<dbReference type="PANTHER" id="PTHR41694:SF3">
    <property type="entry name" value="RNA-DIRECTED DNA POLYMERASE-RELATED"/>
    <property type="match status" value="1"/>
</dbReference>
<dbReference type="Pfam" id="PF06817">
    <property type="entry name" value="RVT_thumb"/>
    <property type="match status" value="1"/>
</dbReference>
<evidence type="ECO:0000313" key="8">
    <source>
        <dbReference type="EMBL" id="NWX44943.1"/>
    </source>
</evidence>
<name>A0A7K6WC52_STECA</name>
<dbReference type="GO" id="GO:0016787">
    <property type="term" value="F:hydrolase activity"/>
    <property type="evidence" value="ECO:0007669"/>
    <property type="project" value="UniProtKB-KW"/>
</dbReference>
<dbReference type="InterPro" id="IPR043502">
    <property type="entry name" value="DNA/RNA_pol_sf"/>
</dbReference>
<keyword evidence="9" id="KW-1185">Reference proteome</keyword>
<dbReference type="SUPFAM" id="SSF56672">
    <property type="entry name" value="DNA/RNA polymerases"/>
    <property type="match status" value="1"/>
</dbReference>
<gene>
    <name evidence="8" type="primary">Ervk18_4</name>
    <name evidence="8" type="ORF">STECAR_R16107</name>
</gene>
<protein>
    <submittedName>
        <fullName evidence="8">POK18 protein</fullName>
    </submittedName>
</protein>
<dbReference type="Gene3D" id="3.30.70.270">
    <property type="match status" value="1"/>
</dbReference>
<dbReference type="InterPro" id="IPR010661">
    <property type="entry name" value="RVT_thumb"/>
</dbReference>
<dbReference type="AlphaFoldDB" id="A0A7K6WC52"/>
<dbReference type="InterPro" id="IPR043128">
    <property type="entry name" value="Rev_trsase/Diguanyl_cyclase"/>
</dbReference>
<dbReference type="Proteomes" id="UP000516988">
    <property type="component" value="Unassembled WGS sequence"/>
</dbReference>
<dbReference type="GO" id="GO:0003964">
    <property type="term" value="F:RNA-directed DNA polymerase activity"/>
    <property type="evidence" value="ECO:0007669"/>
    <property type="project" value="UniProtKB-KW"/>
</dbReference>
<proteinExistence type="predicted"/>
<dbReference type="GO" id="GO:0004519">
    <property type="term" value="F:endonuclease activity"/>
    <property type="evidence" value="ECO:0007669"/>
    <property type="project" value="UniProtKB-KW"/>
</dbReference>
<reference evidence="8 9" key="1">
    <citation type="submission" date="2019-09" db="EMBL/GenBank/DDBJ databases">
        <title>Bird 10,000 Genomes (B10K) Project - Family phase.</title>
        <authorList>
            <person name="Zhang G."/>
        </authorList>
    </citation>
    <scope>NUCLEOTIDE SEQUENCE [LARGE SCALE GENOMIC DNA]</scope>
    <source>
        <strain evidence="8">OUT-0004</strain>
    </source>
</reference>
<dbReference type="OrthoDB" id="422540at2759"/>
<dbReference type="EMBL" id="VZSC01008556">
    <property type="protein sequence ID" value="NWX44943.1"/>
    <property type="molecule type" value="Genomic_DNA"/>
</dbReference>
<evidence type="ECO:0000256" key="4">
    <source>
        <dbReference type="ARBA" id="ARBA00022759"/>
    </source>
</evidence>
<evidence type="ECO:0000259" key="7">
    <source>
        <dbReference type="Pfam" id="PF06817"/>
    </source>
</evidence>
<organism evidence="8 9">
    <name type="scientific">Steatornis caripensis</name>
    <name type="common">Oilbird</name>
    <dbReference type="NCBI Taxonomy" id="48435"/>
    <lineage>
        <taxon>Eukaryota</taxon>
        <taxon>Metazoa</taxon>
        <taxon>Chordata</taxon>
        <taxon>Craniata</taxon>
        <taxon>Vertebrata</taxon>
        <taxon>Euteleostomi</taxon>
        <taxon>Archelosauria</taxon>
        <taxon>Archosauria</taxon>
        <taxon>Dinosauria</taxon>
        <taxon>Saurischia</taxon>
        <taxon>Theropoda</taxon>
        <taxon>Coelurosauria</taxon>
        <taxon>Aves</taxon>
        <taxon>Neognathae</taxon>
        <taxon>Neoaves</taxon>
        <taxon>Strisores</taxon>
        <taxon>Caprimulgiformes</taxon>
        <taxon>Steatornithidae</taxon>
        <taxon>Steatornis</taxon>
    </lineage>
</organism>
<evidence type="ECO:0000256" key="1">
    <source>
        <dbReference type="ARBA" id="ARBA00022679"/>
    </source>
</evidence>
<comment type="caution">
    <text evidence="8">The sequence shown here is derived from an EMBL/GenBank/DDBJ whole genome shotgun (WGS) entry which is preliminary data.</text>
</comment>
<evidence type="ECO:0000313" key="9">
    <source>
        <dbReference type="Proteomes" id="UP000516988"/>
    </source>
</evidence>
<keyword evidence="6" id="KW-0695">RNA-directed DNA polymerase</keyword>
<dbReference type="PANTHER" id="PTHR41694">
    <property type="entry name" value="ENDOGENOUS RETROVIRUS GROUP K MEMBER POL PROTEIN"/>
    <property type="match status" value="1"/>
</dbReference>
<dbReference type="GO" id="GO:0035613">
    <property type="term" value="F:RNA stem-loop binding"/>
    <property type="evidence" value="ECO:0007669"/>
    <property type="project" value="TreeGrafter"/>
</dbReference>
<keyword evidence="5" id="KW-0378">Hydrolase</keyword>
<feature type="domain" description="Reverse transcriptase thumb" evidence="7">
    <location>
        <begin position="10"/>
        <end position="56"/>
    </location>
</feature>
<accession>A0A7K6WC52</accession>
<keyword evidence="2" id="KW-0548">Nucleotidyltransferase</keyword>
<keyword evidence="4" id="KW-0255">Endonuclease</keyword>
<evidence type="ECO:0000256" key="3">
    <source>
        <dbReference type="ARBA" id="ARBA00022722"/>
    </source>
</evidence>
<evidence type="ECO:0000256" key="5">
    <source>
        <dbReference type="ARBA" id="ARBA00022801"/>
    </source>
</evidence>
<feature type="non-terminal residue" evidence="8">
    <location>
        <position position="1"/>
    </location>
</feature>
<sequence>KIQALILELRTTVATLNDLQRLVGTINWVRPLLGITNQDVSPLFTLLKGDPSLTSP</sequence>
<evidence type="ECO:0000256" key="2">
    <source>
        <dbReference type="ARBA" id="ARBA00022695"/>
    </source>
</evidence>
<keyword evidence="1" id="KW-0808">Transferase</keyword>